<dbReference type="GO" id="GO:0019252">
    <property type="term" value="P:starch biosynthetic process"/>
    <property type="evidence" value="ECO:0007669"/>
    <property type="project" value="UniProtKB-KW"/>
</dbReference>
<evidence type="ECO:0000256" key="2">
    <source>
        <dbReference type="ARBA" id="ARBA00004727"/>
    </source>
</evidence>
<dbReference type="Proteomes" id="UP001172457">
    <property type="component" value="Chromosome 1"/>
</dbReference>
<gene>
    <name evidence="9" type="ORF">OSB04_000099</name>
</gene>
<dbReference type="PANTHER" id="PTHR46083">
    <property type="match status" value="1"/>
</dbReference>
<dbReference type="InterPro" id="IPR013534">
    <property type="entry name" value="Starch_synth_cat_dom"/>
</dbReference>
<evidence type="ECO:0000313" key="9">
    <source>
        <dbReference type="EMBL" id="KAJ9564133.1"/>
    </source>
</evidence>
<evidence type="ECO:0000313" key="10">
    <source>
        <dbReference type="Proteomes" id="UP001172457"/>
    </source>
</evidence>
<dbReference type="SUPFAM" id="SSF53756">
    <property type="entry name" value="UDP-Glycosyltransferase/glycogen phosphorylase"/>
    <property type="match status" value="1"/>
</dbReference>
<evidence type="ECO:0000256" key="1">
    <source>
        <dbReference type="ARBA" id="ARBA00001478"/>
    </source>
</evidence>
<dbReference type="EMBL" id="JARYMX010000001">
    <property type="protein sequence ID" value="KAJ9564133.1"/>
    <property type="molecule type" value="Genomic_DNA"/>
</dbReference>
<keyword evidence="6" id="KW-0750">Starch biosynthesis</keyword>
<evidence type="ECO:0000256" key="3">
    <source>
        <dbReference type="ARBA" id="ARBA00012588"/>
    </source>
</evidence>
<dbReference type="AlphaFoldDB" id="A0AA38TNE7"/>
<comment type="caution">
    <text evidence="9">The sequence shown here is derived from an EMBL/GenBank/DDBJ whole genome shotgun (WGS) entry which is preliminary data.</text>
</comment>
<dbReference type="PANTHER" id="PTHR46083:SF3">
    <property type="entry name" value="UDP-GLYCOSYLTRANSFERASE SUPERFAMILY PROTEIN"/>
    <property type="match status" value="1"/>
</dbReference>
<reference evidence="9" key="1">
    <citation type="submission" date="2023-03" db="EMBL/GenBank/DDBJ databases">
        <title>Chromosome-scale reference genome and RAD-based genetic map of yellow starthistle (Centaurea solstitialis) reveal putative structural variation and QTLs associated with invader traits.</title>
        <authorList>
            <person name="Reatini B."/>
            <person name="Cang F.A."/>
            <person name="Jiang Q."/>
            <person name="Mckibben M.T.W."/>
            <person name="Barker M.S."/>
            <person name="Rieseberg L.H."/>
            <person name="Dlugosch K.M."/>
        </authorList>
    </citation>
    <scope>NUCLEOTIDE SEQUENCE</scope>
    <source>
        <strain evidence="9">CAN-66</strain>
        <tissue evidence="9">Leaf</tissue>
    </source>
</reference>
<feature type="domain" description="Starch synthase catalytic" evidence="8">
    <location>
        <begin position="208"/>
        <end position="447"/>
    </location>
</feature>
<accession>A0AA38TNE7</accession>
<dbReference type="Gene3D" id="3.40.50.2000">
    <property type="entry name" value="Glycogen Phosphorylase B"/>
    <property type="match status" value="2"/>
</dbReference>
<keyword evidence="7" id="KW-0175">Coiled coil</keyword>
<protein>
    <recommendedName>
        <fullName evidence="3">starch synthase</fullName>
        <ecNumber evidence="3">2.4.1.21</ecNumber>
    </recommendedName>
</protein>
<feature type="coiled-coil region" evidence="7">
    <location>
        <begin position="54"/>
        <end position="95"/>
    </location>
</feature>
<dbReference type="GO" id="GO:0009011">
    <property type="term" value="F:alpha-1,4-glucan glucosyltransferase (ADP-glucose donor) activity"/>
    <property type="evidence" value="ECO:0007669"/>
    <property type="project" value="UniProtKB-EC"/>
</dbReference>
<keyword evidence="4" id="KW-0328">Glycosyltransferase</keyword>
<comment type="catalytic activity">
    <reaction evidence="1">
        <text>[(1-&gt;4)-alpha-D-glucosyl](n) + ADP-alpha-D-glucose = [(1-&gt;4)-alpha-D-glucosyl](n+1) + ADP + H(+)</text>
        <dbReference type="Rhea" id="RHEA:18189"/>
        <dbReference type="Rhea" id="RHEA-COMP:9584"/>
        <dbReference type="Rhea" id="RHEA-COMP:9587"/>
        <dbReference type="ChEBI" id="CHEBI:15378"/>
        <dbReference type="ChEBI" id="CHEBI:15444"/>
        <dbReference type="ChEBI" id="CHEBI:57498"/>
        <dbReference type="ChEBI" id="CHEBI:456216"/>
        <dbReference type="EC" id="2.4.1.21"/>
    </reaction>
</comment>
<name>A0AA38TNE7_9ASTR</name>
<evidence type="ECO:0000256" key="5">
    <source>
        <dbReference type="ARBA" id="ARBA00022679"/>
    </source>
</evidence>
<evidence type="ECO:0000256" key="6">
    <source>
        <dbReference type="ARBA" id="ARBA00022922"/>
    </source>
</evidence>
<evidence type="ECO:0000256" key="4">
    <source>
        <dbReference type="ARBA" id="ARBA00022676"/>
    </source>
</evidence>
<feature type="non-terminal residue" evidence="9">
    <location>
        <position position="1"/>
    </location>
</feature>
<dbReference type="EC" id="2.4.1.21" evidence="3"/>
<dbReference type="Pfam" id="PF08323">
    <property type="entry name" value="Glyco_transf_5"/>
    <property type="match status" value="1"/>
</dbReference>
<keyword evidence="10" id="KW-1185">Reference proteome</keyword>
<comment type="pathway">
    <text evidence="2">Glycan biosynthesis; starch biosynthesis.</text>
</comment>
<proteinExistence type="predicted"/>
<evidence type="ECO:0000259" key="8">
    <source>
        <dbReference type="Pfam" id="PF08323"/>
    </source>
</evidence>
<organism evidence="9 10">
    <name type="scientific">Centaurea solstitialis</name>
    <name type="common">yellow star-thistle</name>
    <dbReference type="NCBI Taxonomy" id="347529"/>
    <lineage>
        <taxon>Eukaryota</taxon>
        <taxon>Viridiplantae</taxon>
        <taxon>Streptophyta</taxon>
        <taxon>Embryophyta</taxon>
        <taxon>Tracheophyta</taxon>
        <taxon>Spermatophyta</taxon>
        <taxon>Magnoliopsida</taxon>
        <taxon>eudicotyledons</taxon>
        <taxon>Gunneridae</taxon>
        <taxon>Pentapetalae</taxon>
        <taxon>asterids</taxon>
        <taxon>campanulids</taxon>
        <taxon>Asterales</taxon>
        <taxon>Asteraceae</taxon>
        <taxon>Carduoideae</taxon>
        <taxon>Cardueae</taxon>
        <taxon>Centaureinae</taxon>
        <taxon>Centaurea</taxon>
    </lineage>
</organism>
<evidence type="ECO:0000256" key="7">
    <source>
        <dbReference type="SAM" id="Coils"/>
    </source>
</evidence>
<sequence>MANAPPYSSQSDYRFRILDRLQSMDDDGSERTQNDVWRLFTQAQRKIVRYYLDIMYLNKQRVQAIEELEEMKRERKSLLEKIQQLEGRQTNASSEEEGKWSPAVFQVSDSFTELVTDPRNNIVSDAHPPSLIFLPDPSSISSELLLRIDSMVLTGILDTREASGFRGLLTDKKPSVADYFSNMMSKSDAEILAELRHFSNKSKMKCSHIIHICTEMEPVASVGSLASYITSLSHVLQRQGNLVEVILPKYASLNLEKVKSLREIEAEVFSYFNGQLHRNRIWTGVVNGIGVTFIQPVYYSSFFSSEKIYGYSNDFERFSYFSRASLDYILKAGKQPDVIHIHNWETSIVGPLFWDIFVNQGLATTRILLTCQNFNSQCLEQPDKLAMCGLDPARLHRHDRLQDDNKPHLVNILKAGVVYANKVIVMSSIHSKDQIISTLGHGLESALGIHKEKLLIAPFGYDDSNWDPSRDKFLPRKYSADDMEGKAASKVALQQQLGLPGDVSSILVGCIFSEDSNVDLENLKLLDWDSSRRGVQFIFVGISNISGTTSEIESFQEGLKDRNVRFLDKYDESLSHLIFAGSDIILCTFNDPMIQVLLKAIKYGAVPVPLSVADDKLRHFIGPDSQSTRLSEYIINTFANVPLSQALDEIKSKRSQWNEKVKEAMSKDLSWDAECYDVHVSAYTSLS</sequence>
<keyword evidence="5" id="KW-0808">Transferase</keyword>